<organism evidence="2 3">
    <name type="scientific">Lasiosphaeria ovina</name>
    <dbReference type="NCBI Taxonomy" id="92902"/>
    <lineage>
        <taxon>Eukaryota</taxon>
        <taxon>Fungi</taxon>
        <taxon>Dikarya</taxon>
        <taxon>Ascomycota</taxon>
        <taxon>Pezizomycotina</taxon>
        <taxon>Sordariomycetes</taxon>
        <taxon>Sordariomycetidae</taxon>
        <taxon>Sordariales</taxon>
        <taxon>Lasiosphaeriaceae</taxon>
        <taxon>Lasiosphaeria</taxon>
    </lineage>
</organism>
<feature type="transmembrane region" description="Helical" evidence="1">
    <location>
        <begin position="450"/>
        <end position="474"/>
    </location>
</feature>
<reference evidence="2" key="2">
    <citation type="submission" date="2023-06" db="EMBL/GenBank/DDBJ databases">
        <authorList>
            <consortium name="Lawrence Berkeley National Laboratory"/>
            <person name="Haridas S."/>
            <person name="Hensen N."/>
            <person name="Bonometti L."/>
            <person name="Westerberg I."/>
            <person name="Brannstrom I.O."/>
            <person name="Guillou S."/>
            <person name="Cros-Aarteil S."/>
            <person name="Calhoun S."/>
            <person name="Kuo A."/>
            <person name="Mondo S."/>
            <person name="Pangilinan J."/>
            <person name="Riley R."/>
            <person name="Labutti K."/>
            <person name="Andreopoulos B."/>
            <person name="Lipzen A."/>
            <person name="Chen C."/>
            <person name="Yanf M."/>
            <person name="Daum C."/>
            <person name="Ng V."/>
            <person name="Clum A."/>
            <person name="Steindorff A."/>
            <person name="Ohm R."/>
            <person name="Martin F."/>
            <person name="Silar P."/>
            <person name="Natvig D."/>
            <person name="Lalanne C."/>
            <person name="Gautier V."/>
            <person name="Ament-Velasquez S.L."/>
            <person name="Kruys A."/>
            <person name="Hutchinson M.I."/>
            <person name="Powell A.J."/>
            <person name="Barry K."/>
            <person name="Miller A.N."/>
            <person name="Grigoriev I.V."/>
            <person name="Debuchy R."/>
            <person name="Gladieux P."/>
            <person name="Thoren M.H."/>
            <person name="Johannesson H."/>
        </authorList>
    </citation>
    <scope>NUCLEOTIDE SEQUENCE</scope>
    <source>
        <strain evidence="2">CBS 958.72</strain>
    </source>
</reference>
<keyword evidence="1" id="KW-0472">Membrane</keyword>
<evidence type="ECO:0000256" key="1">
    <source>
        <dbReference type="SAM" id="Phobius"/>
    </source>
</evidence>
<keyword evidence="1" id="KW-0812">Transmembrane</keyword>
<evidence type="ECO:0000313" key="2">
    <source>
        <dbReference type="EMBL" id="KAK3374322.1"/>
    </source>
</evidence>
<keyword evidence="1" id="KW-1133">Transmembrane helix</keyword>
<evidence type="ECO:0000313" key="3">
    <source>
        <dbReference type="Proteomes" id="UP001287356"/>
    </source>
</evidence>
<sequence>MPAWPILLGCERICKGGAQLNPPQTAISIVATWARTPHPTITNNTTNTANRPPEQVFPLTVLLSLPFESSHGGHFWRAVRNTLASTSVWLGSPPTALASALFELHQVGQCSRRARQASNRGVSAQLQRDAYFVLMCANQFHMPPARAEALLRALFYGLARPLSARPDVTVPGAEREQREMALAARLLGEMAAQLRALQAGNVKRTLVSLGTFVAAFVFASVLAFGDFGESTTIFILSLGLLFCWLPMLVALTCVIPNRVSPGRQRELISRWLYNNAAIEAWFHPPPAANNDKKATDPDAGIPWWSPSTPAEDTAPYLVGSLISHGRSLRHCSLLTSSFLAHTSHTSSTSTTPLSFTTSTNTNANNNIKPWTHSTTTQHAALIASDLLRGRPPASWYAIAVASLGLVWAEALLSFTCDFLTPTVGLGCWSGCALLYAVLSGAAAGANWLAVAHVGNFVALAWLATITGIIGFAFYRNHFDVVVPWAACSGIGAALLAVVFVIAGVRWLRCRRLWAAAKEQTGDGGLDDGEAYELDVGVHPGMMAWLQH</sequence>
<dbReference type="AlphaFoldDB" id="A0AAE0N840"/>
<proteinExistence type="predicted"/>
<feature type="transmembrane region" description="Helical" evidence="1">
    <location>
        <begin position="418"/>
        <end position="438"/>
    </location>
</feature>
<feature type="transmembrane region" description="Helical" evidence="1">
    <location>
        <begin position="205"/>
        <end position="225"/>
    </location>
</feature>
<reference evidence="2" key="1">
    <citation type="journal article" date="2023" name="Mol. Phylogenet. Evol.">
        <title>Genome-scale phylogeny and comparative genomics of the fungal order Sordariales.</title>
        <authorList>
            <person name="Hensen N."/>
            <person name="Bonometti L."/>
            <person name="Westerberg I."/>
            <person name="Brannstrom I.O."/>
            <person name="Guillou S."/>
            <person name="Cros-Aarteil S."/>
            <person name="Calhoun S."/>
            <person name="Haridas S."/>
            <person name="Kuo A."/>
            <person name="Mondo S."/>
            <person name="Pangilinan J."/>
            <person name="Riley R."/>
            <person name="LaButti K."/>
            <person name="Andreopoulos B."/>
            <person name="Lipzen A."/>
            <person name="Chen C."/>
            <person name="Yan M."/>
            <person name="Daum C."/>
            <person name="Ng V."/>
            <person name="Clum A."/>
            <person name="Steindorff A."/>
            <person name="Ohm R.A."/>
            <person name="Martin F."/>
            <person name="Silar P."/>
            <person name="Natvig D.O."/>
            <person name="Lalanne C."/>
            <person name="Gautier V."/>
            <person name="Ament-Velasquez S.L."/>
            <person name="Kruys A."/>
            <person name="Hutchinson M.I."/>
            <person name="Powell A.J."/>
            <person name="Barry K."/>
            <person name="Miller A.N."/>
            <person name="Grigoriev I.V."/>
            <person name="Debuchy R."/>
            <person name="Gladieux P."/>
            <person name="Hiltunen Thoren M."/>
            <person name="Johannesson H."/>
        </authorList>
    </citation>
    <scope>NUCLEOTIDE SEQUENCE</scope>
    <source>
        <strain evidence="2">CBS 958.72</strain>
    </source>
</reference>
<dbReference type="Proteomes" id="UP001287356">
    <property type="component" value="Unassembled WGS sequence"/>
</dbReference>
<name>A0AAE0N840_9PEZI</name>
<feature type="transmembrane region" description="Helical" evidence="1">
    <location>
        <begin position="480"/>
        <end position="507"/>
    </location>
</feature>
<feature type="transmembrane region" description="Helical" evidence="1">
    <location>
        <begin position="231"/>
        <end position="255"/>
    </location>
</feature>
<gene>
    <name evidence="2" type="ORF">B0T24DRAFT_577272</name>
</gene>
<dbReference type="EMBL" id="JAULSN010000004">
    <property type="protein sequence ID" value="KAK3374322.1"/>
    <property type="molecule type" value="Genomic_DNA"/>
</dbReference>
<feature type="transmembrane region" description="Helical" evidence="1">
    <location>
        <begin position="393"/>
        <end position="412"/>
    </location>
</feature>
<comment type="caution">
    <text evidence="2">The sequence shown here is derived from an EMBL/GenBank/DDBJ whole genome shotgun (WGS) entry which is preliminary data.</text>
</comment>
<accession>A0AAE0N840</accession>
<protein>
    <recommendedName>
        <fullName evidence="4">Transmembrane protein</fullName>
    </recommendedName>
</protein>
<keyword evidence="3" id="KW-1185">Reference proteome</keyword>
<evidence type="ECO:0008006" key="4">
    <source>
        <dbReference type="Google" id="ProtNLM"/>
    </source>
</evidence>